<comment type="caution">
    <text evidence="1">The sequence shown here is derived from an EMBL/GenBank/DDBJ whole genome shotgun (WGS) entry which is preliminary data.</text>
</comment>
<sequence length="52" mass="4952">MSIGSWVGWTVGVGSGGAAAASYPTVSGSATLNGSVLPPLESQNAAVPSSSM</sequence>
<organism evidence="1 2">
    <name type="scientific">Nocardioides mangrovi</name>
    <dbReference type="NCBI Taxonomy" id="2874580"/>
    <lineage>
        <taxon>Bacteria</taxon>
        <taxon>Bacillati</taxon>
        <taxon>Actinomycetota</taxon>
        <taxon>Actinomycetes</taxon>
        <taxon>Propionibacteriales</taxon>
        <taxon>Nocardioidaceae</taxon>
        <taxon>Nocardioides</taxon>
    </lineage>
</organism>
<dbReference type="Proteomes" id="UP000780875">
    <property type="component" value="Unassembled WGS sequence"/>
</dbReference>
<accession>A0ABS7UIJ1</accession>
<evidence type="ECO:0000313" key="2">
    <source>
        <dbReference type="Proteomes" id="UP000780875"/>
    </source>
</evidence>
<gene>
    <name evidence="1" type="ORF">K8U61_21970</name>
</gene>
<proteinExistence type="predicted"/>
<evidence type="ECO:0000313" key="1">
    <source>
        <dbReference type="EMBL" id="MBZ5740853.1"/>
    </source>
</evidence>
<name>A0ABS7UIJ1_9ACTN</name>
<dbReference type="EMBL" id="JAIQZJ010000019">
    <property type="protein sequence ID" value="MBZ5740853.1"/>
    <property type="molecule type" value="Genomic_DNA"/>
</dbReference>
<reference evidence="1 2" key="1">
    <citation type="submission" date="2021-09" db="EMBL/GenBank/DDBJ databases">
        <title>Whole genome sequence of Nocardioides sp. GBK3QG-3.</title>
        <authorList>
            <person name="Tuo L."/>
        </authorList>
    </citation>
    <scope>NUCLEOTIDE SEQUENCE [LARGE SCALE GENOMIC DNA]</scope>
    <source>
        <strain evidence="1 2">GBK3QG-3</strain>
    </source>
</reference>
<keyword evidence="2" id="KW-1185">Reference proteome</keyword>
<protein>
    <submittedName>
        <fullName evidence="1">Uncharacterized protein</fullName>
    </submittedName>
</protein>